<feature type="transmembrane region" description="Helical" evidence="6">
    <location>
        <begin position="229"/>
        <end position="246"/>
    </location>
</feature>
<feature type="signal peptide" evidence="7">
    <location>
        <begin position="1"/>
        <end position="33"/>
    </location>
</feature>
<sequence>EEEKEASEQNLSRKMWATLVFLLIGSLIHTADGSIHEYNNQSFTKIADARYFVAGYQGIYGSEFLDVPASSDTPQLKGNSFIRFDDITFVRSKESASKQNSTHATAGLVEAILFEVKQKDRVGGSFFKTEDMCCTPKLADAGSCNLGEVIISADPNDPEWPKRIPTFFKRGEEEVKMSPEAVIIKKTGWYTVYFMTCDPELDATTVRGRTVWKNRDGYLQGEKAPLMKLYASMLLAYVVLGLVWFPQVAQYWKDGIQLHSHISLVIAFSIGELAFLYFDFSYLDSAGTSPMEVTVSAITLSSARKALSRLLLLVISSGYGIVKPNLGGITLRMLLIGVLCFVISESLGLAIEFGNISENGMTVLMLYWAILETCFLQWIFRSLWKTLKKLKLNKKNIAKLQLYKKFATVLVIMVVLNFFWIYVEVFVYNSPSDFWQLKWSIPTFWYQLSYLMLVFICYFWPPTEKPTRYLYLADMDEETKEGDECLSLAEAGMNRKDETKAEDGDVERNERKSLLEVFIILLGNLPGER</sequence>
<feature type="chain" id="PRO_5004352670" description="GOST seven transmembrane domain-containing protein" evidence="7">
    <location>
        <begin position="34"/>
        <end position="529"/>
    </location>
</feature>
<evidence type="ECO:0000313" key="10">
    <source>
        <dbReference type="Proteomes" id="UP000029121"/>
    </source>
</evidence>
<dbReference type="GO" id="GO:0016020">
    <property type="term" value="C:membrane"/>
    <property type="evidence" value="ECO:0007669"/>
    <property type="project" value="UniProtKB-SubCell"/>
</dbReference>
<dbReference type="Proteomes" id="UP000029121">
    <property type="component" value="Unassembled WGS sequence"/>
</dbReference>
<dbReference type="InterPro" id="IPR009637">
    <property type="entry name" value="GPR107/GPR108-like"/>
</dbReference>
<dbReference type="OrthoDB" id="19932at2759"/>
<organism evidence="9 10">
    <name type="scientific">Capsella rubella</name>
    <dbReference type="NCBI Taxonomy" id="81985"/>
    <lineage>
        <taxon>Eukaryota</taxon>
        <taxon>Viridiplantae</taxon>
        <taxon>Streptophyta</taxon>
        <taxon>Embryophyta</taxon>
        <taxon>Tracheophyta</taxon>
        <taxon>Spermatophyta</taxon>
        <taxon>Magnoliopsida</taxon>
        <taxon>eudicotyledons</taxon>
        <taxon>Gunneridae</taxon>
        <taxon>Pentapetalae</taxon>
        <taxon>rosids</taxon>
        <taxon>malvids</taxon>
        <taxon>Brassicales</taxon>
        <taxon>Brassicaceae</taxon>
        <taxon>Camelineae</taxon>
        <taxon>Capsella</taxon>
    </lineage>
</organism>
<comment type="subcellular location">
    <subcellularLocation>
        <location evidence="1">Membrane</location>
        <topology evidence="1">Multi-pass membrane protein</topology>
    </subcellularLocation>
</comment>
<dbReference type="PANTHER" id="PTHR21229:SF55">
    <property type="entry name" value="EXPRESSED PROTEIN-RELATED"/>
    <property type="match status" value="1"/>
</dbReference>
<dbReference type="GO" id="GO:0005794">
    <property type="term" value="C:Golgi apparatus"/>
    <property type="evidence" value="ECO:0007669"/>
    <property type="project" value="TreeGrafter"/>
</dbReference>
<feature type="transmembrane region" description="Helical" evidence="6">
    <location>
        <begin position="405"/>
        <end position="423"/>
    </location>
</feature>
<feature type="non-terminal residue" evidence="9">
    <location>
        <position position="1"/>
    </location>
</feature>
<keyword evidence="2 6" id="KW-0812">Transmembrane</keyword>
<evidence type="ECO:0000259" key="8">
    <source>
        <dbReference type="Pfam" id="PF06814"/>
    </source>
</evidence>
<dbReference type="AlphaFoldDB" id="R0I3L6"/>
<evidence type="ECO:0000313" key="9">
    <source>
        <dbReference type="EMBL" id="EOA36859.1"/>
    </source>
</evidence>
<proteinExistence type="predicted"/>
<feature type="domain" description="GOST seven transmembrane" evidence="8">
    <location>
        <begin position="225"/>
        <end position="466"/>
    </location>
</feature>
<feature type="transmembrane region" description="Helical" evidence="6">
    <location>
        <begin position="334"/>
        <end position="353"/>
    </location>
</feature>
<name>R0I3L6_9BRAS</name>
<evidence type="ECO:0000256" key="3">
    <source>
        <dbReference type="ARBA" id="ARBA00022729"/>
    </source>
</evidence>
<dbReference type="PANTHER" id="PTHR21229">
    <property type="entry name" value="LUNG SEVEN TRANSMEMBRANE RECEPTOR"/>
    <property type="match status" value="1"/>
</dbReference>
<evidence type="ECO:0000256" key="2">
    <source>
        <dbReference type="ARBA" id="ARBA00022692"/>
    </source>
</evidence>
<keyword evidence="3 7" id="KW-0732">Signal</keyword>
<dbReference type="InterPro" id="IPR053937">
    <property type="entry name" value="GOST_TM"/>
</dbReference>
<keyword evidence="10" id="KW-1185">Reference proteome</keyword>
<accession>R0I3L6</accession>
<feature type="transmembrane region" description="Helical" evidence="6">
    <location>
        <begin position="365"/>
        <end position="384"/>
    </location>
</feature>
<evidence type="ECO:0000256" key="7">
    <source>
        <dbReference type="SAM" id="SignalP"/>
    </source>
</evidence>
<keyword evidence="5 6" id="KW-0472">Membrane</keyword>
<dbReference type="Pfam" id="PF06814">
    <property type="entry name" value="GOST_TM"/>
    <property type="match status" value="1"/>
</dbReference>
<dbReference type="EMBL" id="KB870805">
    <property type="protein sequence ID" value="EOA36859.1"/>
    <property type="molecule type" value="Genomic_DNA"/>
</dbReference>
<evidence type="ECO:0000256" key="4">
    <source>
        <dbReference type="ARBA" id="ARBA00022989"/>
    </source>
</evidence>
<dbReference type="eggNOG" id="KOG2568">
    <property type="taxonomic scope" value="Eukaryota"/>
</dbReference>
<dbReference type="KEGG" id="crb:17899866"/>
<feature type="transmembrane region" description="Helical" evidence="6">
    <location>
        <begin position="443"/>
        <end position="461"/>
    </location>
</feature>
<evidence type="ECO:0000256" key="5">
    <source>
        <dbReference type="ARBA" id="ARBA00023136"/>
    </source>
</evidence>
<reference evidence="10" key="1">
    <citation type="journal article" date="2013" name="Nat. Genet.">
        <title>The Capsella rubella genome and the genomic consequences of rapid mating system evolution.</title>
        <authorList>
            <person name="Slotte T."/>
            <person name="Hazzouri K.M."/>
            <person name="Agren J.A."/>
            <person name="Koenig D."/>
            <person name="Maumus F."/>
            <person name="Guo Y.L."/>
            <person name="Steige K."/>
            <person name="Platts A.E."/>
            <person name="Escobar J.S."/>
            <person name="Newman L.K."/>
            <person name="Wang W."/>
            <person name="Mandakova T."/>
            <person name="Vello E."/>
            <person name="Smith L.M."/>
            <person name="Henz S.R."/>
            <person name="Steffen J."/>
            <person name="Takuno S."/>
            <person name="Brandvain Y."/>
            <person name="Coop G."/>
            <person name="Andolfatto P."/>
            <person name="Hu T.T."/>
            <person name="Blanchette M."/>
            <person name="Clark R.M."/>
            <person name="Quesneville H."/>
            <person name="Nordborg M."/>
            <person name="Gaut B.S."/>
            <person name="Lysak M.A."/>
            <person name="Jenkins J."/>
            <person name="Grimwood J."/>
            <person name="Chapman J."/>
            <person name="Prochnik S."/>
            <person name="Shu S."/>
            <person name="Rokhsar D."/>
            <person name="Schmutz J."/>
            <person name="Weigel D."/>
            <person name="Wright S.I."/>
        </authorList>
    </citation>
    <scope>NUCLEOTIDE SEQUENCE [LARGE SCALE GENOMIC DNA]</scope>
    <source>
        <strain evidence="10">cv. Monte Gargano</strain>
    </source>
</reference>
<evidence type="ECO:0000256" key="1">
    <source>
        <dbReference type="ARBA" id="ARBA00004141"/>
    </source>
</evidence>
<evidence type="ECO:0000256" key="6">
    <source>
        <dbReference type="SAM" id="Phobius"/>
    </source>
</evidence>
<keyword evidence="4 6" id="KW-1133">Transmembrane helix</keyword>
<gene>
    <name evidence="9" type="ORF">CARUB_v10008829mg</name>
</gene>
<protein>
    <recommendedName>
        <fullName evidence="8">GOST seven transmembrane domain-containing protein</fullName>
    </recommendedName>
</protein>
<feature type="transmembrane region" description="Helical" evidence="6">
    <location>
        <begin position="258"/>
        <end position="278"/>
    </location>
</feature>